<dbReference type="EMBL" id="BARS01038855">
    <property type="protein sequence ID" value="GAG14219.1"/>
    <property type="molecule type" value="Genomic_DNA"/>
</dbReference>
<comment type="caution">
    <text evidence="1">The sequence shown here is derived from an EMBL/GenBank/DDBJ whole genome shotgun (WGS) entry which is preliminary data.</text>
</comment>
<dbReference type="AlphaFoldDB" id="X0V7S1"/>
<accession>X0V7S1</accession>
<reference evidence="1" key="1">
    <citation type="journal article" date="2014" name="Front. Microbiol.">
        <title>High frequency of phylogenetically diverse reductive dehalogenase-homologous genes in deep subseafloor sedimentary metagenomes.</title>
        <authorList>
            <person name="Kawai M."/>
            <person name="Futagami T."/>
            <person name="Toyoda A."/>
            <person name="Takaki Y."/>
            <person name="Nishi S."/>
            <person name="Hori S."/>
            <person name="Arai W."/>
            <person name="Tsubouchi T."/>
            <person name="Morono Y."/>
            <person name="Uchiyama I."/>
            <person name="Ito T."/>
            <person name="Fujiyama A."/>
            <person name="Inagaki F."/>
            <person name="Takami H."/>
        </authorList>
    </citation>
    <scope>NUCLEOTIDE SEQUENCE</scope>
    <source>
        <strain evidence="1">Expedition CK06-06</strain>
    </source>
</reference>
<sequence length="255" mass="27830">ALLIVSGVFVFLPSGYVSAGGIVDNQSFEEGEGEVPYGWNLTGNATRVDTGPIYVGNWTARITGEADTLTQWVHIGNITMALTYEAWGWIYVSGNVTSNVTGVIAIDFWSGSGVNGTQLSSTTLLSATDTNGAYRQRASQILAPICTTHARIRLLGTDWVDGAEIRFDEIGLFWVTGFCFIATAAYGTETASELDILRDFRDQVLLQNALGSRLVEAYYKVSPPVADFIARNDFLRAVVREVLIDPVVNLMQWSQ</sequence>
<protein>
    <submittedName>
        <fullName evidence="1">Uncharacterized protein</fullName>
    </submittedName>
</protein>
<organism evidence="1">
    <name type="scientific">marine sediment metagenome</name>
    <dbReference type="NCBI Taxonomy" id="412755"/>
    <lineage>
        <taxon>unclassified sequences</taxon>
        <taxon>metagenomes</taxon>
        <taxon>ecological metagenomes</taxon>
    </lineage>
</organism>
<dbReference type="NCBIfam" id="NF041770">
    <property type="entry name" value="CFI_box_CTERM"/>
    <property type="match status" value="1"/>
</dbReference>
<proteinExistence type="predicted"/>
<evidence type="ECO:0000313" key="1">
    <source>
        <dbReference type="EMBL" id="GAG14219.1"/>
    </source>
</evidence>
<gene>
    <name evidence="1" type="ORF">S01H1_59412</name>
</gene>
<feature type="non-terminal residue" evidence="1">
    <location>
        <position position="1"/>
    </location>
</feature>
<dbReference type="InterPro" id="IPR049886">
    <property type="entry name" value="CFI_box_CTERM_dom"/>
</dbReference>
<name>X0V7S1_9ZZZZ</name>
<dbReference type="Gene3D" id="2.60.120.260">
    <property type="entry name" value="Galactose-binding domain-like"/>
    <property type="match status" value="1"/>
</dbReference>
<feature type="non-terminal residue" evidence="1">
    <location>
        <position position="255"/>
    </location>
</feature>